<evidence type="ECO:0000256" key="5">
    <source>
        <dbReference type="ARBA" id="ARBA00022679"/>
    </source>
</evidence>
<keyword evidence="6 14" id="KW-0812">Transmembrane</keyword>
<protein>
    <recommendedName>
        <fullName evidence="3">Glycerophosphocholine acyltransferase 1</fullName>
    </recommendedName>
</protein>
<dbReference type="Pfam" id="PF10998">
    <property type="entry name" value="DUF2838"/>
    <property type="match status" value="1"/>
</dbReference>
<feature type="compositionally biased region" description="Low complexity" evidence="13">
    <location>
        <begin position="109"/>
        <end position="131"/>
    </location>
</feature>
<dbReference type="GO" id="GO:0016020">
    <property type="term" value="C:membrane"/>
    <property type="evidence" value="ECO:0007669"/>
    <property type="project" value="UniProtKB-SubCell"/>
</dbReference>
<dbReference type="PANTHER" id="PTHR31201:SF1">
    <property type="entry name" value="GLYCEROPHOSPHOCHOLINE ACYLTRANSFERASE 1"/>
    <property type="match status" value="1"/>
</dbReference>
<feature type="region of interest" description="Disordered" evidence="13">
    <location>
        <begin position="529"/>
        <end position="655"/>
    </location>
</feature>
<dbReference type="GO" id="GO:0006656">
    <property type="term" value="P:phosphatidylcholine biosynthetic process"/>
    <property type="evidence" value="ECO:0007669"/>
    <property type="project" value="TreeGrafter"/>
</dbReference>
<evidence type="ECO:0000256" key="11">
    <source>
        <dbReference type="ARBA" id="ARBA00023264"/>
    </source>
</evidence>
<evidence type="ECO:0000256" key="9">
    <source>
        <dbReference type="ARBA" id="ARBA00023136"/>
    </source>
</evidence>
<comment type="similarity">
    <text evidence="2">Belongs to the GPC1 family.</text>
</comment>
<keyword evidence="12" id="KW-0012">Acyltransferase</keyword>
<evidence type="ECO:0000313" key="16">
    <source>
        <dbReference type="Proteomes" id="UP000309340"/>
    </source>
</evidence>
<evidence type="ECO:0000256" key="7">
    <source>
        <dbReference type="ARBA" id="ARBA00022989"/>
    </source>
</evidence>
<evidence type="ECO:0000256" key="13">
    <source>
        <dbReference type="SAM" id="MobiDB-lite"/>
    </source>
</evidence>
<keyword evidence="16" id="KW-1185">Reference proteome</keyword>
<keyword evidence="10" id="KW-0594">Phospholipid biosynthesis</keyword>
<evidence type="ECO:0000256" key="3">
    <source>
        <dbReference type="ARBA" id="ARBA00019082"/>
    </source>
</evidence>
<sequence length="655" mass="73117">MLSNSSLRRPYFPGHGSSYLDLIPEEEEEEEDGDGISDGEIERFARMADIMGDNPRRGDLDQMAAAKEQSTKRPPADARANGSAQTPYDASGPQDYLSVVSGSASGMNTPSTPGLSRSSSTDSTSNFDSFGQNDFPPVDRLTMFDILENLALPQRLERMQNVVHNQAEKVRRQRAKLTSRALSSKNTVVDEWRKRTTNVKPEEQLDKYRRRMRDSVDRLGKRWTDSKTVTLKEKISFVSAVLNIFISAYMIGAFPEYFHYWYTAQLLYFMPIRWYNYHKIGFHYFLADLCYFVNLLLILSIWFFPQSKRLFISTYCLAMGNNAVAIAMWRNSLVFHSLDKVTSLFIHIMPCATLHVLVHLLPPDVQLLHFPAVYTIKYSPASAPEHYSLTDMIIWATLPYAIWQLSYHFLITVRKRSAIAAGRPTSFTWLRRSYRGNILGKFVLSCPESMQEAVFMGIQYAYALLTMLPCPVWFWYRWASAGFLMVFFTWASWNGATYYIDVFGKRMEKELEMLRKEVARMAKSPEIAAQQGSPFASPAGPAGMDGSLGGAGAGGGAGRTSALDLGGPAMPTIGREGGGEGEKRRHARQASNDSDIWAEYAGNAGGRNGVASGEETPGLELKKNLGNEVPRGKGNDDHAAMSVDGSVTDSMEDGG</sequence>
<evidence type="ECO:0000313" key="15">
    <source>
        <dbReference type="EMBL" id="TKA72714.1"/>
    </source>
</evidence>
<comment type="caution">
    <text evidence="15">The sequence shown here is derived from an EMBL/GenBank/DDBJ whole genome shotgun (WGS) entry which is preliminary data.</text>
</comment>
<organism evidence="15 16">
    <name type="scientific">Friedmanniomyces simplex</name>
    <dbReference type="NCBI Taxonomy" id="329884"/>
    <lineage>
        <taxon>Eukaryota</taxon>
        <taxon>Fungi</taxon>
        <taxon>Dikarya</taxon>
        <taxon>Ascomycota</taxon>
        <taxon>Pezizomycotina</taxon>
        <taxon>Dothideomycetes</taxon>
        <taxon>Dothideomycetidae</taxon>
        <taxon>Mycosphaerellales</taxon>
        <taxon>Teratosphaeriaceae</taxon>
        <taxon>Friedmanniomyces</taxon>
    </lineage>
</organism>
<dbReference type="STRING" id="329884.A0A4U0X832"/>
<feature type="compositionally biased region" description="Acidic residues" evidence="13">
    <location>
        <begin position="23"/>
        <end position="39"/>
    </location>
</feature>
<keyword evidence="7 14" id="KW-1133">Transmembrane helix</keyword>
<evidence type="ECO:0000256" key="1">
    <source>
        <dbReference type="ARBA" id="ARBA00004141"/>
    </source>
</evidence>
<dbReference type="AlphaFoldDB" id="A0A4U0X832"/>
<feature type="region of interest" description="Disordered" evidence="13">
    <location>
        <begin position="1"/>
        <end position="134"/>
    </location>
</feature>
<keyword evidence="9 14" id="KW-0472">Membrane</keyword>
<comment type="subcellular location">
    <subcellularLocation>
        <location evidence="1">Membrane</location>
        <topology evidence="1">Multi-pass membrane protein</topology>
    </subcellularLocation>
</comment>
<dbReference type="OrthoDB" id="406287at2759"/>
<dbReference type="EMBL" id="NAJQ01000297">
    <property type="protein sequence ID" value="TKA72714.1"/>
    <property type="molecule type" value="Genomic_DNA"/>
</dbReference>
<feature type="transmembrane region" description="Helical" evidence="14">
    <location>
        <begin position="310"/>
        <end position="329"/>
    </location>
</feature>
<keyword evidence="4" id="KW-0444">Lipid biosynthesis</keyword>
<feature type="transmembrane region" description="Helical" evidence="14">
    <location>
        <begin position="482"/>
        <end position="500"/>
    </location>
</feature>
<feature type="transmembrane region" description="Helical" evidence="14">
    <location>
        <begin position="282"/>
        <end position="304"/>
    </location>
</feature>
<keyword evidence="8" id="KW-0443">Lipid metabolism</keyword>
<feature type="transmembrane region" description="Helical" evidence="14">
    <location>
        <begin position="392"/>
        <end position="413"/>
    </location>
</feature>
<evidence type="ECO:0000256" key="12">
    <source>
        <dbReference type="ARBA" id="ARBA00023315"/>
    </source>
</evidence>
<dbReference type="InterPro" id="IPR021261">
    <property type="entry name" value="GPCAT"/>
</dbReference>
<feature type="transmembrane region" description="Helical" evidence="14">
    <location>
        <begin position="453"/>
        <end position="476"/>
    </location>
</feature>
<keyword evidence="5" id="KW-0808">Transferase</keyword>
<feature type="transmembrane region" description="Helical" evidence="14">
    <location>
        <begin position="235"/>
        <end position="252"/>
    </location>
</feature>
<name>A0A4U0X832_9PEZI</name>
<reference evidence="15 16" key="1">
    <citation type="submission" date="2017-03" db="EMBL/GenBank/DDBJ databases">
        <title>Genomes of endolithic fungi from Antarctica.</title>
        <authorList>
            <person name="Coleine C."/>
            <person name="Masonjones S."/>
            <person name="Stajich J.E."/>
        </authorList>
    </citation>
    <scope>NUCLEOTIDE SEQUENCE [LARGE SCALE GENOMIC DNA]</scope>
    <source>
        <strain evidence="15 16">CCFEE 5184</strain>
    </source>
</reference>
<dbReference type="GO" id="GO:0016746">
    <property type="term" value="F:acyltransferase activity"/>
    <property type="evidence" value="ECO:0007669"/>
    <property type="project" value="UniProtKB-KW"/>
</dbReference>
<proteinExistence type="inferred from homology"/>
<feature type="compositionally biased region" description="Gly residues" evidence="13">
    <location>
        <begin position="546"/>
        <end position="558"/>
    </location>
</feature>
<evidence type="ECO:0000256" key="10">
    <source>
        <dbReference type="ARBA" id="ARBA00023209"/>
    </source>
</evidence>
<accession>A0A4U0X832</accession>
<keyword evidence="11" id="KW-1208">Phospholipid metabolism</keyword>
<evidence type="ECO:0000256" key="14">
    <source>
        <dbReference type="SAM" id="Phobius"/>
    </source>
</evidence>
<feature type="compositionally biased region" description="Basic and acidic residues" evidence="13">
    <location>
        <begin position="620"/>
        <end position="639"/>
    </location>
</feature>
<dbReference type="PANTHER" id="PTHR31201">
    <property type="entry name" value="OS01G0585100 PROTEIN"/>
    <property type="match status" value="1"/>
</dbReference>
<evidence type="ECO:0000256" key="6">
    <source>
        <dbReference type="ARBA" id="ARBA00022692"/>
    </source>
</evidence>
<evidence type="ECO:0000256" key="4">
    <source>
        <dbReference type="ARBA" id="ARBA00022516"/>
    </source>
</evidence>
<dbReference type="Proteomes" id="UP000309340">
    <property type="component" value="Unassembled WGS sequence"/>
</dbReference>
<evidence type="ECO:0000256" key="8">
    <source>
        <dbReference type="ARBA" id="ARBA00023098"/>
    </source>
</evidence>
<gene>
    <name evidence="15" type="ORF">B0A55_05542</name>
</gene>
<evidence type="ECO:0000256" key="2">
    <source>
        <dbReference type="ARBA" id="ARBA00006675"/>
    </source>
</evidence>